<evidence type="ECO:0000259" key="13">
    <source>
        <dbReference type="Pfam" id="PF13180"/>
    </source>
</evidence>
<evidence type="ECO:0000256" key="1">
    <source>
        <dbReference type="ARBA" id="ARBA00004533"/>
    </source>
</evidence>
<organism evidence="14 15">
    <name type="scientific">Fluctibacter corallii</name>
    <dbReference type="NCBI Taxonomy" id="2984329"/>
    <lineage>
        <taxon>Bacteria</taxon>
        <taxon>Pseudomonadati</taxon>
        <taxon>Pseudomonadota</taxon>
        <taxon>Gammaproteobacteria</taxon>
        <taxon>Alteromonadales</taxon>
        <taxon>Alteromonadaceae</taxon>
        <taxon>Fluctibacter</taxon>
    </lineage>
</organism>
<evidence type="ECO:0000256" key="2">
    <source>
        <dbReference type="ARBA" id="ARBA00007986"/>
    </source>
</evidence>
<dbReference type="EMBL" id="JAOWKX010000007">
    <property type="protein sequence ID" value="MCV2885799.1"/>
    <property type="molecule type" value="Genomic_DNA"/>
</dbReference>
<keyword evidence="8 11" id="KW-1133">Transmembrane helix</keyword>
<dbReference type="Pfam" id="PF13180">
    <property type="entry name" value="PDZ_2"/>
    <property type="match status" value="1"/>
</dbReference>
<proteinExistence type="inferred from homology"/>
<evidence type="ECO:0000256" key="7">
    <source>
        <dbReference type="ARBA" id="ARBA00022927"/>
    </source>
</evidence>
<evidence type="ECO:0000256" key="5">
    <source>
        <dbReference type="ARBA" id="ARBA00022519"/>
    </source>
</evidence>
<protein>
    <submittedName>
        <fullName evidence="14">Type II secretion system protein GspC</fullName>
    </submittedName>
</protein>
<feature type="domain" description="Type II secretion system protein GspC N-terminal" evidence="12">
    <location>
        <begin position="37"/>
        <end position="179"/>
    </location>
</feature>
<dbReference type="RefSeq" id="WP_263713082.1">
    <property type="nucleotide sequence ID" value="NZ_JAOWKX010000007.1"/>
</dbReference>
<comment type="similarity">
    <text evidence="2">Belongs to the GSP C family.</text>
</comment>
<keyword evidence="15" id="KW-1185">Reference proteome</keyword>
<keyword evidence="7" id="KW-0653">Protein transport</keyword>
<evidence type="ECO:0000313" key="14">
    <source>
        <dbReference type="EMBL" id="MCV2885799.1"/>
    </source>
</evidence>
<feature type="transmembrane region" description="Helical" evidence="11">
    <location>
        <begin position="33"/>
        <end position="54"/>
    </location>
</feature>
<dbReference type="NCBIfam" id="TIGR01713">
    <property type="entry name" value="typeII_sec_gspC"/>
    <property type="match status" value="1"/>
</dbReference>
<feature type="compositionally biased region" description="Low complexity" evidence="10">
    <location>
        <begin position="203"/>
        <end position="219"/>
    </location>
</feature>
<evidence type="ECO:0000256" key="9">
    <source>
        <dbReference type="ARBA" id="ARBA00023136"/>
    </source>
</evidence>
<dbReference type="InterPro" id="IPR036034">
    <property type="entry name" value="PDZ_sf"/>
</dbReference>
<keyword evidence="3" id="KW-0813">Transport</keyword>
<dbReference type="InterPro" id="IPR001478">
    <property type="entry name" value="PDZ"/>
</dbReference>
<evidence type="ECO:0000256" key="3">
    <source>
        <dbReference type="ARBA" id="ARBA00022448"/>
    </source>
</evidence>
<feature type="region of interest" description="Disordered" evidence="10">
    <location>
        <begin position="182"/>
        <end position="220"/>
    </location>
</feature>
<accession>A0ABT3AAU5</accession>
<comment type="caution">
    <text evidence="14">The sequence shown here is derived from an EMBL/GenBank/DDBJ whole genome shotgun (WGS) entry which is preliminary data.</text>
</comment>
<keyword evidence="9 11" id="KW-0472">Membrane</keyword>
<dbReference type="Proteomes" id="UP001652504">
    <property type="component" value="Unassembled WGS sequence"/>
</dbReference>
<evidence type="ECO:0000259" key="12">
    <source>
        <dbReference type="Pfam" id="PF11356"/>
    </source>
</evidence>
<keyword evidence="4" id="KW-1003">Cell membrane</keyword>
<keyword evidence="6 11" id="KW-0812">Transmembrane</keyword>
<evidence type="ECO:0000313" key="15">
    <source>
        <dbReference type="Proteomes" id="UP001652504"/>
    </source>
</evidence>
<dbReference type="InterPro" id="IPR024961">
    <property type="entry name" value="T2SS_GspC_N"/>
</dbReference>
<dbReference type="Pfam" id="PF11356">
    <property type="entry name" value="T2SSC"/>
    <property type="match status" value="1"/>
</dbReference>
<evidence type="ECO:0000256" key="10">
    <source>
        <dbReference type="SAM" id="MobiDB-lite"/>
    </source>
</evidence>
<sequence length="318" mass="34861">MSKGLQKSMTVANYNLNQLWLQLGKYQNQLRHIVVALLALYLIAFLADLTWRLIPAPEQANSGNYVENTSRGGVNNGKSNQLVNISKVKNLNLFGNIAEKPKDVPVNVDNAPKTTLNLTLSGVVASSNADVAAAIIESRGKQNTYGINDKIDGTNAFLTAVYEDRVIIRNGSRNETLMMEGVDGKTPTMVSNNRSTPTRSNTPSRPRQVSSQAQSARQALQKRPMSFTDYIAISPHRVDNVLRGYRVRPGRKPELFQAAGFVAGDVVTEINGLNLADPQQSIEAMKQLRSAETLQMTVDRGGETLSLNIDFSATEEEN</sequence>
<dbReference type="InterPro" id="IPR001639">
    <property type="entry name" value="T2SS_protein-GspC"/>
</dbReference>
<reference evidence="14 15" key="1">
    <citation type="submission" date="2022-10" db="EMBL/GenBank/DDBJ databases">
        <title>Aestuariibacter sp. AA17 isolated from Montipora capitata coral fragment.</title>
        <authorList>
            <person name="Emsley S.A."/>
            <person name="Pfannmuller K.M."/>
            <person name="Loughran R.M."/>
            <person name="Shlafstein M."/>
            <person name="Papke E."/>
            <person name="Saw J.H."/>
            <person name="Ushijima B."/>
            <person name="Videau P."/>
        </authorList>
    </citation>
    <scope>NUCLEOTIDE SEQUENCE [LARGE SCALE GENOMIC DNA]</scope>
    <source>
        <strain evidence="14 15">AA17</strain>
    </source>
</reference>
<name>A0ABT3AAU5_9ALTE</name>
<dbReference type="SUPFAM" id="SSF50156">
    <property type="entry name" value="PDZ domain-like"/>
    <property type="match status" value="1"/>
</dbReference>
<evidence type="ECO:0000256" key="11">
    <source>
        <dbReference type="SAM" id="Phobius"/>
    </source>
</evidence>
<dbReference type="Gene3D" id="2.30.42.10">
    <property type="match status" value="1"/>
</dbReference>
<evidence type="ECO:0000256" key="4">
    <source>
        <dbReference type="ARBA" id="ARBA00022475"/>
    </source>
</evidence>
<evidence type="ECO:0000256" key="6">
    <source>
        <dbReference type="ARBA" id="ARBA00022692"/>
    </source>
</evidence>
<feature type="compositionally biased region" description="Polar residues" evidence="10">
    <location>
        <begin position="188"/>
        <end position="202"/>
    </location>
</feature>
<gene>
    <name evidence="14" type="primary">gspC</name>
    <name evidence="14" type="ORF">OE749_13965</name>
</gene>
<keyword evidence="5" id="KW-0997">Cell inner membrane</keyword>
<evidence type="ECO:0000256" key="8">
    <source>
        <dbReference type="ARBA" id="ARBA00022989"/>
    </source>
</evidence>
<feature type="domain" description="PDZ" evidence="13">
    <location>
        <begin position="256"/>
        <end position="310"/>
    </location>
</feature>
<dbReference type="Gene3D" id="2.30.30.830">
    <property type="match status" value="1"/>
</dbReference>
<comment type="subcellular location">
    <subcellularLocation>
        <location evidence="1">Cell inner membrane</location>
    </subcellularLocation>
</comment>